<dbReference type="PROSITE" id="PS00903">
    <property type="entry name" value="CYT_DCMP_DEAMINASES_1"/>
    <property type="match status" value="1"/>
</dbReference>
<feature type="binding site" evidence="8">
    <location>
        <position position="55"/>
    </location>
    <ligand>
        <name>Zn(2+)</name>
        <dbReference type="ChEBI" id="CHEBI:29105"/>
        <note>catalytic</note>
    </ligand>
</feature>
<dbReference type="PANTHER" id="PTHR11079">
    <property type="entry name" value="CYTOSINE DEAMINASE FAMILY MEMBER"/>
    <property type="match status" value="1"/>
</dbReference>
<evidence type="ECO:0000256" key="9">
    <source>
        <dbReference type="SAM" id="MobiDB-lite"/>
    </source>
</evidence>
<gene>
    <name evidence="8" type="primary">tadA</name>
    <name evidence="11" type="ORF">SAMN02745671_00689</name>
</gene>
<evidence type="ECO:0000256" key="3">
    <source>
        <dbReference type="ARBA" id="ARBA00022694"/>
    </source>
</evidence>
<dbReference type="AlphaFoldDB" id="A0A1M6BF51"/>
<dbReference type="NCBIfam" id="NF008113">
    <property type="entry name" value="PRK10860.1"/>
    <property type="match status" value="1"/>
</dbReference>
<keyword evidence="5 8" id="KW-0378">Hydrolase</keyword>
<dbReference type="PANTHER" id="PTHR11079:SF202">
    <property type="entry name" value="TRNA-SPECIFIC ADENOSINE DEAMINASE"/>
    <property type="match status" value="1"/>
</dbReference>
<dbReference type="EMBL" id="FQYW01000006">
    <property type="protein sequence ID" value="SHI47335.1"/>
    <property type="molecule type" value="Genomic_DNA"/>
</dbReference>
<feature type="compositionally biased region" description="Basic and acidic residues" evidence="9">
    <location>
        <begin position="166"/>
        <end position="178"/>
    </location>
</feature>
<evidence type="ECO:0000256" key="8">
    <source>
        <dbReference type="HAMAP-Rule" id="MF_00972"/>
    </source>
</evidence>
<dbReference type="Proteomes" id="UP000191240">
    <property type="component" value="Unassembled WGS sequence"/>
</dbReference>
<dbReference type="RefSeq" id="WP_268761927.1">
    <property type="nucleotide sequence ID" value="NZ_FQYW01000006.1"/>
</dbReference>
<dbReference type="Pfam" id="PF14437">
    <property type="entry name" value="MafB19-deam"/>
    <property type="match status" value="1"/>
</dbReference>
<feature type="active site" description="Proton donor" evidence="8">
    <location>
        <position position="57"/>
    </location>
</feature>
<dbReference type="GO" id="GO:0052717">
    <property type="term" value="F:tRNA-specific adenosine-34 deaminase activity"/>
    <property type="evidence" value="ECO:0007669"/>
    <property type="project" value="UniProtKB-UniRule"/>
</dbReference>
<comment type="cofactor">
    <cofactor evidence="8">
        <name>Zn(2+)</name>
        <dbReference type="ChEBI" id="CHEBI:29105"/>
    </cofactor>
    <text evidence="8">Binds 1 zinc ion per subunit.</text>
</comment>
<dbReference type="InterPro" id="IPR016193">
    <property type="entry name" value="Cytidine_deaminase-like"/>
</dbReference>
<evidence type="ECO:0000256" key="2">
    <source>
        <dbReference type="ARBA" id="ARBA00011738"/>
    </source>
</evidence>
<dbReference type="Gene3D" id="3.40.140.10">
    <property type="entry name" value="Cytidine Deaminase, domain 2"/>
    <property type="match status" value="1"/>
</dbReference>
<evidence type="ECO:0000256" key="1">
    <source>
        <dbReference type="ARBA" id="ARBA00010669"/>
    </source>
</evidence>
<comment type="subunit">
    <text evidence="2 8">Homodimer.</text>
</comment>
<name>A0A1M6BF51_9FIRM</name>
<keyword evidence="4 8" id="KW-0479">Metal-binding</keyword>
<dbReference type="FunFam" id="3.40.140.10:FF:000005">
    <property type="entry name" value="tRNA-specific adenosine deaminase"/>
    <property type="match status" value="1"/>
</dbReference>
<evidence type="ECO:0000313" key="12">
    <source>
        <dbReference type="Proteomes" id="UP000191240"/>
    </source>
</evidence>
<dbReference type="InterPro" id="IPR002125">
    <property type="entry name" value="CMP_dCMP_dom"/>
</dbReference>
<dbReference type="PROSITE" id="PS51747">
    <property type="entry name" value="CYT_DCMP_DEAMINASES_2"/>
    <property type="match status" value="1"/>
</dbReference>
<comment type="similarity">
    <text evidence="1">Belongs to the cytidine and deoxycytidylate deaminase family. ADAT2 subfamily.</text>
</comment>
<feature type="region of interest" description="Disordered" evidence="9">
    <location>
        <begin position="153"/>
        <end position="178"/>
    </location>
</feature>
<evidence type="ECO:0000313" key="11">
    <source>
        <dbReference type="EMBL" id="SHI47335.1"/>
    </source>
</evidence>
<keyword evidence="6 8" id="KW-0862">Zinc</keyword>
<reference evidence="11 12" key="1">
    <citation type="submission" date="2016-11" db="EMBL/GenBank/DDBJ databases">
        <authorList>
            <person name="Jaros S."/>
            <person name="Januszkiewicz K."/>
            <person name="Wedrychowicz H."/>
        </authorList>
    </citation>
    <scope>NUCLEOTIDE SEQUENCE [LARGE SCALE GENOMIC DNA]</scope>
    <source>
        <strain evidence="11 12">DSM 3074</strain>
    </source>
</reference>
<dbReference type="InterPro" id="IPR016192">
    <property type="entry name" value="APOBEC/CMP_deaminase_Zn-bd"/>
</dbReference>
<accession>A0A1M6BF51</accession>
<dbReference type="SUPFAM" id="SSF53927">
    <property type="entry name" value="Cytidine deaminase-like"/>
    <property type="match status" value="1"/>
</dbReference>
<feature type="binding site" evidence="8">
    <location>
        <position position="88"/>
    </location>
    <ligand>
        <name>Zn(2+)</name>
        <dbReference type="ChEBI" id="CHEBI:29105"/>
        <note>catalytic</note>
    </ligand>
</feature>
<dbReference type="GO" id="GO:0002100">
    <property type="term" value="P:tRNA wobble adenosine to inosine editing"/>
    <property type="evidence" value="ECO:0007669"/>
    <property type="project" value="UniProtKB-UniRule"/>
</dbReference>
<dbReference type="CDD" id="cd01285">
    <property type="entry name" value="nucleoside_deaminase"/>
    <property type="match status" value="1"/>
</dbReference>
<dbReference type="InterPro" id="IPR028883">
    <property type="entry name" value="tRNA_aden_deaminase"/>
</dbReference>
<dbReference type="InterPro" id="IPR058535">
    <property type="entry name" value="MafB19-deam"/>
</dbReference>
<proteinExistence type="inferred from homology"/>
<evidence type="ECO:0000259" key="10">
    <source>
        <dbReference type="PROSITE" id="PS51747"/>
    </source>
</evidence>
<feature type="domain" description="CMP/dCMP-type deaminase" evidence="10">
    <location>
        <begin position="3"/>
        <end position="113"/>
    </location>
</feature>
<comment type="catalytic activity">
    <reaction evidence="7 8">
        <text>adenosine(34) in tRNA + H2O + H(+) = inosine(34) in tRNA + NH4(+)</text>
        <dbReference type="Rhea" id="RHEA:43168"/>
        <dbReference type="Rhea" id="RHEA-COMP:10373"/>
        <dbReference type="Rhea" id="RHEA-COMP:10374"/>
        <dbReference type="ChEBI" id="CHEBI:15377"/>
        <dbReference type="ChEBI" id="CHEBI:15378"/>
        <dbReference type="ChEBI" id="CHEBI:28938"/>
        <dbReference type="ChEBI" id="CHEBI:74411"/>
        <dbReference type="ChEBI" id="CHEBI:82852"/>
        <dbReference type="EC" id="3.5.4.33"/>
    </reaction>
</comment>
<evidence type="ECO:0000256" key="6">
    <source>
        <dbReference type="ARBA" id="ARBA00022833"/>
    </source>
</evidence>
<keyword evidence="3 8" id="KW-0819">tRNA processing</keyword>
<evidence type="ECO:0000256" key="5">
    <source>
        <dbReference type="ARBA" id="ARBA00022801"/>
    </source>
</evidence>
<feature type="binding site" evidence="8">
    <location>
        <position position="85"/>
    </location>
    <ligand>
        <name>Zn(2+)</name>
        <dbReference type="ChEBI" id="CHEBI:29105"/>
        <note>catalytic</note>
    </ligand>
</feature>
<dbReference type="HAMAP" id="MF_00972">
    <property type="entry name" value="tRNA_aden_deaminase"/>
    <property type="match status" value="1"/>
</dbReference>
<protein>
    <recommendedName>
        <fullName evidence="8">tRNA-specific adenosine deaminase</fullName>
        <ecNumber evidence="8">3.5.4.33</ecNumber>
    </recommendedName>
</protein>
<comment type="function">
    <text evidence="8">Catalyzes the deamination of adenosine to inosine at the wobble position 34 of tRNA(Arg2).</text>
</comment>
<dbReference type="EC" id="3.5.4.33" evidence="8"/>
<evidence type="ECO:0000256" key="4">
    <source>
        <dbReference type="ARBA" id="ARBA00022723"/>
    </source>
</evidence>
<evidence type="ECO:0000256" key="7">
    <source>
        <dbReference type="ARBA" id="ARBA00048045"/>
    </source>
</evidence>
<organism evidence="11 12">
    <name type="scientific">Anaerovibrio lipolyticus DSM 3074</name>
    <dbReference type="NCBI Taxonomy" id="1120997"/>
    <lineage>
        <taxon>Bacteria</taxon>
        <taxon>Bacillati</taxon>
        <taxon>Bacillota</taxon>
        <taxon>Negativicutes</taxon>
        <taxon>Selenomonadales</taxon>
        <taxon>Selenomonadaceae</taxon>
        <taxon>Anaerovibrio</taxon>
    </lineage>
</organism>
<sequence length="178" mass="19762">MILDDEKYMNLALAEAQKAYELGEVPIGAVLVAKDGTTVSVGHNLRETAKDATAHAEIEAIRAANKKLDRWRLSGTTLYVTIEPCPMCAGAIVNSRIDRVVYGGADIKAGAVHSIFNVLTNSNLNHQTEVTAGVLEDRCCGIMRDFFKMRREQNKKKRQYNPQSCEKTEQDTCTLEKE</sequence>
<dbReference type="GO" id="GO:0008270">
    <property type="term" value="F:zinc ion binding"/>
    <property type="evidence" value="ECO:0007669"/>
    <property type="project" value="UniProtKB-UniRule"/>
</dbReference>